<dbReference type="InterPro" id="IPR036869">
    <property type="entry name" value="J_dom_sf"/>
</dbReference>
<evidence type="ECO:0000256" key="5">
    <source>
        <dbReference type="ARBA" id="ARBA00022448"/>
    </source>
</evidence>
<dbReference type="Proteomes" id="UP000019384">
    <property type="component" value="Unassembled WGS sequence"/>
</dbReference>
<proteinExistence type="inferred from homology"/>
<evidence type="ECO:0000256" key="11">
    <source>
        <dbReference type="ARBA" id="ARBA00025080"/>
    </source>
</evidence>
<keyword evidence="10" id="KW-0472">Membrane</keyword>
<dbReference type="GO" id="GO:0030150">
    <property type="term" value="P:protein import into mitochondrial matrix"/>
    <property type="evidence" value="ECO:0007669"/>
    <property type="project" value="InterPro"/>
</dbReference>
<evidence type="ECO:0000256" key="3">
    <source>
        <dbReference type="ARBA" id="ARBA00013571"/>
    </source>
</evidence>
<name>W6MQS1_9ASCO</name>
<dbReference type="AlphaFoldDB" id="W6MQS1"/>
<evidence type="ECO:0000256" key="6">
    <source>
        <dbReference type="ARBA" id="ARBA00022792"/>
    </source>
</evidence>
<keyword evidence="7" id="KW-0653">Protein transport</keyword>
<dbReference type="PANTHER" id="PTHR12388:SF0">
    <property type="entry name" value="MITOCHONDRIAL IMPORT INNER MEMBRANE TRANSLOCASE SUBUNIT TIM16"/>
    <property type="match status" value="1"/>
</dbReference>
<evidence type="ECO:0000256" key="13">
    <source>
        <dbReference type="ARBA" id="ARBA00031407"/>
    </source>
</evidence>
<gene>
    <name evidence="14" type="ORF">KUCA_T00003586001</name>
</gene>
<dbReference type="Gene3D" id="1.10.287.110">
    <property type="entry name" value="DnaJ domain"/>
    <property type="match status" value="1"/>
</dbReference>
<dbReference type="GO" id="GO:0005744">
    <property type="term" value="C:TIM23 mitochondrial import inner membrane translocase complex"/>
    <property type="evidence" value="ECO:0007669"/>
    <property type="project" value="InterPro"/>
</dbReference>
<organism evidence="14 15">
    <name type="scientific">Kuraishia capsulata CBS 1993</name>
    <dbReference type="NCBI Taxonomy" id="1382522"/>
    <lineage>
        <taxon>Eukaryota</taxon>
        <taxon>Fungi</taxon>
        <taxon>Dikarya</taxon>
        <taxon>Ascomycota</taxon>
        <taxon>Saccharomycotina</taxon>
        <taxon>Pichiomycetes</taxon>
        <taxon>Pichiales</taxon>
        <taxon>Pichiaceae</taxon>
        <taxon>Kuraishia</taxon>
    </lineage>
</organism>
<keyword evidence="8" id="KW-0811">Translocation</keyword>
<dbReference type="InterPro" id="IPR005341">
    <property type="entry name" value="Tim16"/>
</dbReference>
<dbReference type="STRING" id="1382522.W6MQS1"/>
<dbReference type="OrthoDB" id="10262892at2759"/>
<keyword evidence="9" id="KW-0496">Mitochondrion</keyword>
<dbReference type="PANTHER" id="PTHR12388">
    <property type="entry name" value="MITOCHONDRIA ASSOCIATED GRANULOCYTE MACROPHAGE CSF SIGNALING MOLECULE"/>
    <property type="match status" value="1"/>
</dbReference>
<dbReference type="GeneID" id="34520988"/>
<keyword evidence="5" id="KW-0813">Transport</keyword>
<dbReference type="RefSeq" id="XP_022459600.1">
    <property type="nucleotide sequence ID" value="XM_022602014.1"/>
</dbReference>
<evidence type="ECO:0000256" key="2">
    <source>
        <dbReference type="ARBA" id="ARBA00008817"/>
    </source>
</evidence>
<reference evidence="14" key="1">
    <citation type="submission" date="2013-12" db="EMBL/GenBank/DDBJ databases">
        <authorList>
            <person name="Genoscope - CEA"/>
        </authorList>
    </citation>
    <scope>NUCLEOTIDE SEQUENCE</scope>
    <source>
        <strain evidence="14">CBS 1993</strain>
    </source>
</reference>
<accession>W6MQS1</accession>
<evidence type="ECO:0000256" key="4">
    <source>
        <dbReference type="ARBA" id="ARBA00020721"/>
    </source>
</evidence>
<evidence type="ECO:0000313" key="15">
    <source>
        <dbReference type="Proteomes" id="UP000019384"/>
    </source>
</evidence>
<evidence type="ECO:0000256" key="1">
    <source>
        <dbReference type="ARBA" id="ARBA00004637"/>
    </source>
</evidence>
<comment type="subcellular location">
    <subcellularLocation>
        <location evidence="1">Mitochondrion inner membrane</location>
        <topology evidence="1">Peripheral membrane protein</topology>
    </subcellularLocation>
</comment>
<keyword evidence="6" id="KW-0999">Mitochondrion inner membrane</keyword>
<dbReference type="Pfam" id="PF03656">
    <property type="entry name" value="Pam16"/>
    <property type="match status" value="1"/>
</dbReference>
<dbReference type="EMBL" id="HG793128">
    <property type="protein sequence ID" value="CDK27607.1"/>
    <property type="molecule type" value="Genomic_DNA"/>
</dbReference>
<evidence type="ECO:0000256" key="7">
    <source>
        <dbReference type="ARBA" id="ARBA00022927"/>
    </source>
</evidence>
<dbReference type="HOGENOM" id="CLU_2758121_0_0_1"/>
<comment type="function">
    <text evidence="11">Essential component of the PAM complex, a complex required for the translocation of transit peptide-containing proteins from the inner membrane into the mitochondrial matrix in an ATP-dependent manner. In the complex, it is required to regulate activity of mtHSP70 (SSC1) via its interaction with PAM18/TIM14. May act by positioning PAM18/TIM14 in juxtaposition to mtHSP70 at the translocon to maximize ATPase stimulation.</text>
</comment>
<protein>
    <recommendedName>
        <fullName evidence="4">Mitochondrial import inner membrane translocase subunit TIM16</fullName>
    </recommendedName>
    <alternativeName>
        <fullName evidence="3">Mitochondrial import inner membrane translocase subunit tim16</fullName>
    </alternativeName>
    <alternativeName>
        <fullName evidence="12 13">Presequence translocated-associated motor subunit PAM16</fullName>
    </alternativeName>
</protein>
<sequence>MTKLSPKKVEEKYNYLFDINAKEKGGSLYLQSKVFRAMERLKAEFKAAEETKAAGAGAGEAGGSGAASPN</sequence>
<evidence type="ECO:0000313" key="14">
    <source>
        <dbReference type="EMBL" id="CDK27607.1"/>
    </source>
</evidence>
<evidence type="ECO:0000256" key="9">
    <source>
        <dbReference type="ARBA" id="ARBA00023128"/>
    </source>
</evidence>
<evidence type="ECO:0000256" key="10">
    <source>
        <dbReference type="ARBA" id="ARBA00023136"/>
    </source>
</evidence>
<keyword evidence="15" id="KW-1185">Reference proteome</keyword>
<reference evidence="14" key="2">
    <citation type="submission" date="2014-02" db="EMBL/GenBank/DDBJ databases">
        <title>Complete DNA sequence of /Kuraishia capsulata/ illustrates novel genomic features among budding yeasts (/Saccharomycotina/).</title>
        <authorList>
            <person name="Morales L."/>
            <person name="Noel B."/>
            <person name="Porcel B."/>
            <person name="Marcet-Houben M."/>
            <person name="Hullo M-F."/>
            <person name="Sacerdot C."/>
            <person name="Tekaia F."/>
            <person name="Leh-Louis V."/>
            <person name="Despons L."/>
            <person name="Khanna V."/>
            <person name="Aury J-M."/>
            <person name="Barbe V."/>
            <person name="Couloux A."/>
            <person name="Labadie K."/>
            <person name="Pelletier E."/>
            <person name="Souciet J-L."/>
            <person name="Boekhout T."/>
            <person name="Gabaldon T."/>
            <person name="Wincker P."/>
            <person name="Dujon B."/>
        </authorList>
    </citation>
    <scope>NUCLEOTIDE SEQUENCE</scope>
    <source>
        <strain evidence="14">CBS 1993</strain>
    </source>
</reference>
<evidence type="ECO:0000256" key="8">
    <source>
        <dbReference type="ARBA" id="ARBA00023010"/>
    </source>
</evidence>
<comment type="similarity">
    <text evidence="2">Belongs to the TIM16/PAM16 family.</text>
</comment>
<evidence type="ECO:0000256" key="12">
    <source>
        <dbReference type="ARBA" id="ARBA00030422"/>
    </source>
</evidence>